<sequence length="209" mass="23167">MATSPAYLIRTERLVLRCYSPELAPLRQAAVAATREALLPWFTWARDEPRPVAEHLQRVRQFRGKFDLDQNRIHAVLDAEQRELVGELALLARGEEKARELGYWVHSRHTGKGVATEMVSALVRVGFELDGLERMDIQVAVGNEASAAVARKLGFILEGTLRQRARGDGGPAEDTWCFSLLASEYPKSPAARVPVKAHDFGGMLLPGLV</sequence>
<dbReference type="PROSITE" id="PS51186">
    <property type="entry name" value="GNAT"/>
    <property type="match status" value="1"/>
</dbReference>
<dbReference type="PANTHER" id="PTHR43441">
    <property type="entry name" value="RIBOSOMAL-PROTEIN-SERINE ACETYLTRANSFERASE"/>
    <property type="match status" value="1"/>
</dbReference>
<dbReference type="GO" id="GO:0005737">
    <property type="term" value="C:cytoplasm"/>
    <property type="evidence" value="ECO:0007669"/>
    <property type="project" value="TreeGrafter"/>
</dbReference>
<feature type="domain" description="N-acetyltransferase" evidence="1">
    <location>
        <begin position="24"/>
        <end position="177"/>
    </location>
</feature>
<name>A0A084SED6_9BACT</name>
<evidence type="ECO:0000313" key="3">
    <source>
        <dbReference type="Proteomes" id="UP000028547"/>
    </source>
</evidence>
<dbReference type="RefSeq" id="WP_043414228.1">
    <property type="nucleotide sequence ID" value="NZ_JPMI01000423.1"/>
</dbReference>
<dbReference type="InterPro" id="IPR000182">
    <property type="entry name" value="GNAT_dom"/>
</dbReference>
<gene>
    <name evidence="2" type="ORF">Q664_51450</name>
</gene>
<organism evidence="2 3">
    <name type="scientific">Archangium violaceum Cb vi76</name>
    <dbReference type="NCBI Taxonomy" id="1406225"/>
    <lineage>
        <taxon>Bacteria</taxon>
        <taxon>Pseudomonadati</taxon>
        <taxon>Myxococcota</taxon>
        <taxon>Myxococcia</taxon>
        <taxon>Myxococcales</taxon>
        <taxon>Cystobacterineae</taxon>
        <taxon>Archangiaceae</taxon>
        <taxon>Archangium</taxon>
    </lineage>
</organism>
<protein>
    <recommendedName>
        <fullName evidence="1">N-acetyltransferase domain-containing protein</fullName>
    </recommendedName>
</protein>
<dbReference type="Gene3D" id="3.40.630.30">
    <property type="match status" value="1"/>
</dbReference>
<dbReference type="PANTHER" id="PTHR43441:SF2">
    <property type="entry name" value="FAMILY ACETYLTRANSFERASE, PUTATIVE (AFU_ORTHOLOGUE AFUA_7G00850)-RELATED"/>
    <property type="match status" value="1"/>
</dbReference>
<reference evidence="2 3" key="1">
    <citation type="submission" date="2014-07" db="EMBL/GenBank/DDBJ databases">
        <title>Draft Genome Sequence of Gephyronic Acid Producer, Cystobacter violaceus Strain Cb vi76.</title>
        <authorList>
            <person name="Stevens D.C."/>
            <person name="Young J."/>
            <person name="Carmichael R."/>
            <person name="Tan J."/>
            <person name="Taylor R.E."/>
        </authorList>
    </citation>
    <scope>NUCLEOTIDE SEQUENCE [LARGE SCALE GENOMIC DNA]</scope>
    <source>
        <strain evidence="2 3">Cb vi76</strain>
    </source>
</reference>
<dbReference type="EMBL" id="JPMI01000423">
    <property type="protein sequence ID" value="KFA86821.1"/>
    <property type="molecule type" value="Genomic_DNA"/>
</dbReference>
<accession>A0A084SED6</accession>
<dbReference type="SUPFAM" id="SSF55729">
    <property type="entry name" value="Acyl-CoA N-acyltransferases (Nat)"/>
    <property type="match status" value="1"/>
</dbReference>
<evidence type="ECO:0000313" key="2">
    <source>
        <dbReference type="EMBL" id="KFA86821.1"/>
    </source>
</evidence>
<dbReference type="Proteomes" id="UP000028547">
    <property type="component" value="Unassembled WGS sequence"/>
</dbReference>
<dbReference type="InterPro" id="IPR016181">
    <property type="entry name" value="Acyl_CoA_acyltransferase"/>
</dbReference>
<dbReference type="GO" id="GO:1990189">
    <property type="term" value="F:protein N-terminal-serine acetyltransferase activity"/>
    <property type="evidence" value="ECO:0007669"/>
    <property type="project" value="TreeGrafter"/>
</dbReference>
<dbReference type="Pfam" id="PF13302">
    <property type="entry name" value="Acetyltransf_3"/>
    <property type="match status" value="1"/>
</dbReference>
<dbReference type="InterPro" id="IPR051908">
    <property type="entry name" value="Ribosomal_N-acetyltransferase"/>
</dbReference>
<dbReference type="GO" id="GO:0008999">
    <property type="term" value="F:protein-N-terminal-alanine acetyltransferase activity"/>
    <property type="evidence" value="ECO:0007669"/>
    <property type="project" value="TreeGrafter"/>
</dbReference>
<dbReference type="AlphaFoldDB" id="A0A084SED6"/>
<comment type="caution">
    <text evidence="2">The sequence shown here is derived from an EMBL/GenBank/DDBJ whole genome shotgun (WGS) entry which is preliminary data.</text>
</comment>
<evidence type="ECO:0000259" key="1">
    <source>
        <dbReference type="PROSITE" id="PS51186"/>
    </source>
</evidence>
<proteinExistence type="predicted"/>